<dbReference type="InterPro" id="IPR009279">
    <property type="entry name" value="Portal_Mu"/>
</dbReference>
<proteinExistence type="predicted"/>
<dbReference type="Pfam" id="PF06074">
    <property type="entry name" value="Portal_Mu"/>
    <property type="match status" value="1"/>
</dbReference>
<sequence>MADDTDTGRIGFAELGRSGLSQWGGFIAEEFLRELQGRRGMLTYREMSLNDATIGAILFAFKYLTRPVTWRVDPAPDTGTKGEEVADFIDGALFKDMSWSWWETLNEIFSMLVYGWAYFEVVYKRRGGPVLDATQRSRFTDGKIGWRKWAIRGQDSLVRWDLDDHDGINGMFQQAFPTFKQVFIPIQKALLFRTDTERNNPEGRSILRTAYRSYYFKRRIQEIEGIGVERDLAGLPMLTPPEKVDIWNTKDAKMVTLKGESERLVRSIRRDEQEGIVKPYGWTLDLLTTGGRRQFDTNAIITRYDQRIAMSVMADFLLIGHQKVGSFALASSKTKLFATALSGFLAGIRDVINRHAIPKLVTLNGWAEELSPTLAFGDIETVDLAELGKYITDISGAGLLFPDKELERHLRAQGNLPPPEEGVDAPPEPDPEPEPEPGLPDPDDEDE</sequence>
<reference evidence="2" key="1">
    <citation type="journal article" date="2015" name="Nature">
        <title>Complex archaea that bridge the gap between prokaryotes and eukaryotes.</title>
        <authorList>
            <person name="Spang A."/>
            <person name="Saw J.H."/>
            <person name="Jorgensen S.L."/>
            <person name="Zaremba-Niedzwiedzka K."/>
            <person name="Martijn J."/>
            <person name="Lind A.E."/>
            <person name="van Eijk R."/>
            <person name="Schleper C."/>
            <person name="Guy L."/>
            <person name="Ettema T.J."/>
        </authorList>
    </citation>
    <scope>NUCLEOTIDE SEQUENCE</scope>
</reference>
<organism evidence="2">
    <name type="scientific">marine sediment metagenome</name>
    <dbReference type="NCBI Taxonomy" id="412755"/>
    <lineage>
        <taxon>unclassified sequences</taxon>
        <taxon>metagenomes</taxon>
        <taxon>ecological metagenomes</taxon>
    </lineage>
</organism>
<dbReference type="AlphaFoldDB" id="A0A0F9SHB6"/>
<dbReference type="EMBL" id="LAZR01000649">
    <property type="protein sequence ID" value="KKN61697.1"/>
    <property type="molecule type" value="Genomic_DNA"/>
</dbReference>
<protein>
    <recommendedName>
        <fullName evidence="3">Portal protein</fullName>
    </recommendedName>
</protein>
<evidence type="ECO:0000313" key="2">
    <source>
        <dbReference type="EMBL" id="KKN61697.1"/>
    </source>
</evidence>
<feature type="region of interest" description="Disordered" evidence="1">
    <location>
        <begin position="408"/>
        <end position="447"/>
    </location>
</feature>
<comment type="caution">
    <text evidence="2">The sequence shown here is derived from an EMBL/GenBank/DDBJ whole genome shotgun (WGS) entry which is preliminary data.</text>
</comment>
<evidence type="ECO:0000256" key="1">
    <source>
        <dbReference type="SAM" id="MobiDB-lite"/>
    </source>
</evidence>
<feature type="compositionally biased region" description="Acidic residues" evidence="1">
    <location>
        <begin position="421"/>
        <end position="447"/>
    </location>
</feature>
<gene>
    <name evidence="2" type="ORF">LCGC14_0519130</name>
</gene>
<name>A0A0F9SHB6_9ZZZZ</name>
<evidence type="ECO:0008006" key="3">
    <source>
        <dbReference type="Google" id="ProtNLM"/>
    </source>
</evidence>
<accession>A0A0F9SHB6</accession>